<dbReference type="GO" id="GO:0140021">
    <property type="term" value="P:mitochondrial ADP transmembrane transport"/>
    <property type="evidence" value="ECO:0007669"/>
    <property type="project" value="InterPro"/>
</dbReference>
<dbReference type="InterPro" id="IPR023395">
    <property type="entry name" value="MCP_dom_sf"/>
</dbReference>
<keyword evidence="6 14" id="KW-0812">Transmembrane</keyword>
<evidence type="ECO:0000256" key="10">
    <source>
        <dbReference type="ARBA" id="ARBA00023128"/>
    </source>
</evidence>
<comment type="caution">
    <text evidence="16">Lacks conserved residue(s) required for the propagation of feature annotation.</text>
</comment>
<dbReference type="EMBL" id="HBGD01001603">
    <property type="protein sequence ID" value="CAD9078096.1"/>
    <property type="molecule type" value="Transcribed_RNA"/>
</dbReference>
<proteinExistence type="inferred from homology"/>
<gene>
    <name evidence="17" type="ORF">PCOS0759_LOCUS1328</name>
</gene>
<evidence type="ECO:0000256" key="15">
    <source>
        <dbReference type="RuleBase" id="RU000488"/>
    </source>
</evidence>
<feature type="repeat" description="Solcar" evidence="14">
    <location>
        <begin position="206"/>
        <end position="298"/>
    </location>
</feature>
<organism evidence="17">
    <name type="scientific">Percolomonas cosmopolitus</name>
    <dbReference type="NCBI Taxonomy" id="63605"/>
    <lineage>
        <taxon>Eukaryota</taxon>
        <taxon>Discoba</taxon>
        <taxon>Heterolobosea</taxon>
        <taxon>Tetramitia</taxon>
        <taxon>Eutetramitia</taxon>
        <taxon>Percolomonadidae</taxon>
        <taxon>Percolomonas</taxon>
    </lineage>
</organism>
<evidence type="ECO:0000256" key="6">
    <source>
        <dbReference type="ARBA" id="ARBA00022692"/>
    </source>
</evidence>
<dbReference type="PANTHER" id="PTHR45635:SF14">
    <property type="entry name" value="ADP_ATP TRANSLOCASE"/>
    <property type="match status" value="1"/>
</dbReference>
<comment type="subunit">
    <text evidence="3 16">Monomer.</text>
</comment>
<dbReference type="InterPro" id="IPR002113">
    <property type="entry name" value="ADT_euk_type"/>
</dbReference>
<evidence type="ECO:0000256" key="11">
    <source>
        <dbReference type="ARBA" id="ARBA00023136"/>
    </source>
</evidence>
<feature type="transmembrane region" description="Helical" evidence="16">
    <location>
        <begin position="111"/>
        <end position="132"/>
    </location>
</feature>
<evidence type="ECO:0000256" key="9">
    <source>
        <dbReference type="ARBA" id="ARBA00022989"/>
    </source>
</evidence>
<evidence type="ECO:0000256" key="16">
    <source>
        <dbReference type="RuleBase" id="RU368008"/>
    </source>
</evidence>
<dbReference type="PANTHER" id="PTHR45635">
    <property type="entry name" value="ADP,ATP CARRIER PROTEIN 1-RELATED-RELATED"/>
    <property type="match status" value="1"/>
</dbReference>
<dbReference type="AlphaFoldDB" id="A0A7S1KLY7"/>
<feature type="transmembrane region" description="Helical" evidence="16">
    <location>
        <begin position="174"/>
        <end position="195"/>
    </location>
</feature>
<accession>A0A7S1KLY7</accession>
<name>A0A7S1KLY7_9EUKA</name>
<evidence type="ECO:0000256" key="13">
    <source>
        <dbReference type="ARBA" id="ARBA00045250"/>
    </source>
</evidence>
<keyword evidence="11 14" id="KW-0472">Membrane</keyword>
<keyword evidence="7" id="KW-0677">Repeat</keyword>
<keyword evidence="9 16" id="KW-1133">Transmembrane helix</keyword>
<sequence length="310" mass="34664">MSNNDNFLAKATSFTTNLITGGTAASIAKTMNAPLERVKLINQTNPGRYNGLVDCLVSLPKEEGPFAYWRGNGANVLRYFPTQALNFAFKDEFKKTFMPLGQKNYSYTQQFLRGLLAGGGAGASSLIFVYPLDLARTRMTTDLGKGAEKTYSGLSDCLKKSYAEGGVKSLYRGFNISVIGIIPYRAVYFGGYDLLKSMFMKDPKNTSFWFKWFLSQSNTICAQYITYPIDTVRRYLMVAGKVDKSGKKAREYKGTWDCAKVVYAEKGFVGLYRGSLANTYRATGAALCMVFYDEITLFLKKREEDAKKNQ</sequence>
<reference evidence="17" key="1">
    <citation type="submission" date="2021-01" db="EMBL/GenBank/DDBJ databases">
        <authorList>
            <person name="Corre E."/>
            <person name="Pelletier E."/>
            <person name="Niang G."/>
            <person name="Scheremetjew M."/>
            <person name="Finn R."/>
            <person name="Kale V."/>
            <person name="Holt S."/>
            <person name="Cochrane G."/>
            <person name="Meng A."/>
            <person name="Brown T."/>
            <person name="Cohen L."/>
        </authorList>
    </citation>
    <scope>NUCLEOTIDE SEQUENCE</scope>
    <source>
        <strain evidence="17">WS</strain>
    </source>
</reference>
<keyword evidence="10" id="KW-0496">Mitochondrion</keyword>
<comment type="similarity">
    <text evidence="2 15">Belongs to the mitochondrial carrier (TC 2.A.29) family.</text>
</comment>
<dbReference type="InterPro" id="IPR018108">
    <property type="entry name" value="MCP_transmembrane"/>
</dbReference>
<dbReference type="GO" id="GO:0005471">
    <property type="term" value="F:ATP:ADP antiporter activity"/>
    <property type="evidence" value="ECO:0007669"/>
    <property type="project" value="UniProtKB-UniRule"/>
</dbReference>
<dbReference type="Pfam" id="PF00153">
    <property type="entry name" value="Mito_carr"/>
    <property type="match status" value="3"/>
</dbReference>
<evidence type="ECO:0000256" key="12">
    <source>
        <dbReference type="ARBA" id="ARBA00024143"/>
    </source>
</evidence>
<evidence type="ECO:0000313" key="17">
    <source>
        <dbReference type="EMBL" id="CAD9078096.1"/>
    </source>
</evidence>
<evidence type="ECO:0000256" key="4">
    <source>
        <dbReference type="ARBA" id="ARBA00022448"/>
    </source>
</evidence>
<dbReference type="GO" id="GO:1990544">
    <property type="term" value="P:mitochondrial ATP transmembrane transport"/>
    <property type="evidence" value="ECO:0007669"/>
    <property type="project" value="InterPro"/>
</dbReference>
<evidence type="ECO:0000256" key="5">
    <source>
        <dbReference type="ARBA" id="ARBA00022449"/>
    </source>
</evidence>
<comment type="function">
    <text evidence="13">ADP:ATP antiporter that mediates import of ADP into the mitochondrial matrix for ATP synthesis, and export of ATP out to fuel the cell. Cycles between the cytoplasmic-open state (c-state) and the matrix-open state (m-state): operates by the alternating access mechanism with a single substrate-binding site intermittently exposed to either the cytosolic (c-state) or matrix (m-state) side of the inner mitochondrial membrane.</text>
</comment>
<dbReference type="SUPFAM" id="SSF103506">
    <property type="entry name" value="Mitochondrial carrier"/>
    <property type="match status" value="1"/>
</dbReference>
<feature type="repeat" description="Solcar" evidence="14">
    <location>
        <begin position="12"/>
        <end position="96"/>
    </location>
</feature>
<feature type="repeat" description="Solcar" evidence="14">
    <location>
        <begin position="109"/>
        <end position="198"/>
    </location>
</feature>
<evidence type="ECO:0000256" key="1">
    <source>
        <dbReference type="ARBA" id="ARBA00004448"/>
    </source>
</evidence>
<keyword evidence="5" id="KW-0050">Antiport</keyword>
<evidence type="ECO:0000256" key="2">
    <source>
        <dbReference type="ARBA" id="ARBA00006375"/>
    </source>
</evidence>
<keyword evidence="4 15" id="KW-0813">Transport</keyword>
<dbReference type="InterPro" id="IPR002067">
    <property type="entry name" value="MCP"/>
</dbReference>
<dbReference type="PRINTS" id="PR00926">
    <property type="entry name" value="MITOCARRIER"/>
</dbReference>
<evidence type="ECO:0000256" key="7">
    <source>
        <dbReference type="ARBA" id="ARBA00022737"/>
    </source>
</evidence>
<evidence type="ECO:0000256" key="3">
    <source>
        <dbReference type="ARBA" id="ARBA00011245"/>
    </source>
</evidence>
<keyword evidence="8" id="KW-0999">Mitochondrion inner membrane</keyword>
<protein>
    <recommendedName>
        <fullName evidence="16">ADP/ATP translocase</fullName>
    </recommendedName>
    <alternativeName>
        <fullName evidence="16">ADP,ATP carrier protein</fullName>
    </alternativeName>
</protein>
<dbReference type="PROSITE" id="PS50920">
    <property type="entry name" value="SOLCAR"/>
    <property type="match status" value="3"/>
</dbReference>
<dbReference type="PRINTS" id="PR00927">
    <property type="entry name" value="ADPTRNSLCASE"/>
</dbReference>
<evidence type="ECO:0000256" key="8">
    <source>
        <dbReference type="ARBA" id="ARBA00022792"/>
    </source>
</evidence>
<comment type="catalytic activity">
    <reaction evidence="12">
        <text>ADP(in) + ATP(out) = ADP(out) + ATP(in)</text>
        <dbReference type="Rhea" id="RHEA:34999"/>
        <dbReference type="ChEBI" id="CHEBI:30616"/>
        <dbReference type="ChEBI" id="CHEBI:456216"/>
    </reaction>
    <physiologicalReaction direction="left-to-right" evidence="12">
        <dbReference type="Rhea" id="RHEA:35000"/>
    </physiologicalReaction>
</comment>
<comment type="subcellular location">
    <subcellularLocation>
        <location evidence="16">Membrane</location>
        <topology evidence="16">Multi-pass membrane protein</topology>
    </subcellularLocation>
    <subcellularLocation>
        <location evidence="1">Mitochondrion inner membrane</location>
        <topology evidence="1">Multi-pass membrane protein</topology>
    </subcellularLocation>
</comment>
<comment type="function">
    <text evidence="16">Catalyzes the exchange of ADP and ATP across the membrane.</text>
</comment>
<dbReference type="GO" id="GO:0005743">
    <property type="term" value="C:mitochondrial inner membrane"/>
    <property type="evidence" value="ECO:0007669"/>
    <property type="project" value="UniProtKB-SubCell"/>
</dbReference>
<evidence type="ECO:0000256" key="14">
    <source>
        <dbReference type="PROSITE-ProRule" id="PRU00282"/>
    </source>
</evidence>
<dbReference type="Gene3D" id="1.50.40.10">
    <property type="entry name" value="Mitochondrial carrier domain"/>
    <property type="match status" value="1"/>
</dbReference>